<dbReference type="EMBL" id="GG704912">
    <property type="protein sequence ID" value="EAS31445.1"/>
    <property type="molecule type" value="Genomic_DNA"/>
</dbReference>
<dbReference type="Gene3D" id="1.10.3450.20">
    <property type="match status" value="1"/>
</dbReference>
<dbReference type="VEuPathDB" id="FungiDB:CIMG_06924"/>
<dbReference type="Pfam" id="PF04121">
    <property type="entry name" value="Nup84_Nup100"/>
    <property type="match status" value="1"/>
</dbReference>
<feature type="compositionally biased region" description="Basic and acidic residues" evidence="8">
    <location>
        <begin position="211"/>
        <end position="235"/>
    </location>
</feature>
<dbReference type="GO" id="GO:0031965">
    <property type="term" value="C:nuclear membrane"/>
    <property type="evidence" value="ECO:0007669"/>
    <property type="project" value="UniProtKB-SubCell"/>
</dbReference>
<sequence>MAAFSHSLRDGRDSVLSNGSSMIPHDAEIIEIDDDSDGEVQDKEVPMNEDDEEISEGDEDDEEDEMEEEEDYDEDEDHEMRFENGEEDEAEEEESVRDYHENGEEAEELPSEYGGTNGTHSIEEPYPNWKARIEGHTPRSPAFTPSNLLSSDIKQTLHPLQDMAERVLKQIESFAHNLDQFRRQSPTPHDPRAFREACKLVKTYQSIAENNARDLSKADRSQKPKRSTQEEKESENVADEVEEQIARWQREAETWDLLSQLLLIADPETRERAEQCQETALQSLHRYSSDQEVWEKFLETDLFARECVIVLQWLEKTARSAKGRDSVVSELDKDTDRDQGLWAHGWLYTKETIKGAKRLRSWPQPLDPEDSRVTSSLLGSERQAPLITQLDPDAIIRQGLGLQKQDQVHEQAAWLTCWKMLRSGRSWSEIRAWSQERLESWRAISVFGASLHPNSKSTSLPDTGLSRMMSCRSQQSWKSACSVLASDPHVDRYERAVYALLCGETKPAYAVCQSWDDFLYVFYNHMVLSRYSDFCKQFLRKLGLPSNTKVLVNIEPANHDGIRYFLSNIRKDERFAEESKNFYRQIQAAILSQNYDYFFYNHAIAKSKYVEHINGPSLLPLRPPPGMTQDPLLTAPDDESSLRIIAHLYLLLSFVGIFRVESHLLDQYGLNVIKYVEVLREKDKMDLIPLYASLLPETMGQATLGIVLINVLGEGERQVLLQRMRAFGINVSGVLSCQWQWALAGTDIDVKKPIKIAGKFVTEQKPGSISALNKDIIGRDVPLRHERLIRCMEWYSFVGTEWPTLCVNIAYLYKRFLRRTQLATARELWKRIQFSQIPVPPEFNLIALKVDANADSDINQSADNRPASPVKAGRSKSPLKSAAYHRQHLSSMSSGKTVAEQLCIHARTVEDLELLISTLDAMERWGNLSDEYLELSNPERKREFQQMLQQAIDDVTENVNPLCQDWLCRPLNEEEAAEFDLIRTAYLPEIILMYHNSLYLAGCTIGREILAQCMSLSIAIAGSQTLTECFVSAGRMRELARALAMSSMAIMTLKDPKLKKKLPRNATLDIWKIKPIEEDAVGLTQHWKKG</sequence>
<evidence type="ECO:0000256" key="3">
    <source>
        <dbReference type="ARBA" id="ARBA00022927"/>
    </source>
</evidence>
<proteinExistence type="inferred from homology"/>
<keyword evidence="2" id="KW-0509">mRNA transport</keyword>
<dbReference type="InterPro" id="IPR007252">
    <property type="entry name" value="Nup84/Nup107"/>
</dbReference>
<comment type="similarity">
    <text evidence="7">Belongs to the nucleoporin Nup84/Nup107 family.</text>
</comment>
<dbReference type="PANTHER" id="PTHR13003:SF2">
    <property type="entry name" value="NUCLEAR PORE COMPLEX PROTEIN NUP107"/>
    <property type="match status" value="1"/>
</dbReference>
<evidence type="ECO:0000313" key="9">
    <source>
        <dbReference type="EMBL" id="EAS31445.1"/>
    </source>
</evidence>
<dbReference type="KEGG" id="cim:CIMG_06924"/>
<name>A0A0E1RW57_COCIM</name>
<comment type="function">
    <text evidence="7">Functions as a component of the nuclear pore complex (NPC).</text>
</comment>
<evidence type="ECO:0000256" key="4">
    <source>
        <dbReference type="ARBA" id="ARBA00023010"/>
    </source>
</evidence>
<dbReference type="GO" id="GO:0006606">
    <property type="term" value="P:protein import into nucleus"/>
    <property type="evidence" value="ECO:0007669"/>
    <property type="project" value="TreeGrafter"/>
</dbReference>
<keyword evidence="7" id="KW-0472">Membrane</keyword>
<dbReference type="STRING" id="246410.A0A0E1RW57"/>
<reference evidence="10" key="1">
    <citation type="journal article" date="2009" name="Genome Res.">
        <title>Comparative genomic analyses of the human fungal pathogens Coccidioides and their relatives.</title>
        <authorList>
            <person name="Sharpton T.J."/>
            <person name="Stajich J.E."/>
            <person name="Rounsley S.D."/>
            <person name="Gardner M.J."/>
            <person name="Wortman J.R."/>
            <person name="Jordar V.S."/>
            <person name="Maiti R."/>
            <person name="Kodira C.D."/>
            <person name="Neafsey D.E."/>
            <person name="Zeng Q."/>
            <person name="Hung C.-Y."/>
            <person name="McMahan C."/>
            <person name="Muszewska A."/>
            <person name="Grynberg M."/>
            <person name="Mandel M.A."/>
            <person name="Kellner E.M."/>
            <person name="Barker B.M."/>
            <person name="Galgiani J.N."/>
            <person name="Orbach M.J."/>
            <person name="Kirkland T.N."/>
            <person name="Cole G.T."/>
            <person name="Henn M.R."/>
            <person name="Birren B.W."/>
            <person name="Taylor J.W."/>
        </authorList>
    </citation>
    <scope>NUCLEOTIDE SEQUENCE [LARGE SCALE GENOMIC DNA]</scope>
    <source>
        <strain evidence="10">RS</strain>
    </source>
</reference>
<accession>A0A0E1RW57</accession>
<dbReference type="GO" id="GO:0031080">
    <property type="term" value="C:nuclear pore outer ring"/>
    <property type="evidence" value="ECO:0007669"/>
    <property type="project" value="TreeGrafter"/>
</dbReference>
<dbReference type="GO" id="GO:0006406">
    <property type="term" value="P:mRNA export from nucleus"/>
    <property type="evidence" value="ECO:0007669"/>
    <property type="project" value="TreeGrafter"/>
</dbReference>
<evidence type="ECO:0000313" key="10">
    <source>
        <dbReference type="Proteomes" id="UP000001261"/>
    </source>
</evidence>
<evidence type="ECO:0000256" key="7">
    <source>
        <dbReference type="RuleBase" id="RU365072"/>
    </source>
</evidence>
<dbReference type="PANTHER" id="PTHR13003">
    <property type="entry name" value="NUP107-RELATED"/>
    <property type="match status" value="1"/>
</dbReference>
<keyword evidence="5 7" id="KW-0906">Nuclear pore complex</keyword>
<protein>
    <recommendedName>
        <fullName evidence="7">Nuclear pore complex protein</fullName>
    </recommendedName>
</protein>
<comment type="subcellular location">
    <subcellularLocation>
        <location evidence="7">Nucleus</location>
        <location evidence="7">Nuclear pore complex</location>
    </subcellularLocation>
    <subcellularLocation>
        <location evidence="7">Nucleus membrane</location>
    </subcellularLocation>
</comment>
<evidence type="ECO:0000256" key="6">
    <source>
        <dbReference type="ARBA" id="ARBA00023242"/>
    </source>
</evidence>
<reference evidence="10" key="2">
    <citation type="journal article" date="2010" name="Genome Res.">
        <title>Population genomic sequencing of Coccidioides fungi reveals recent hybridization and transposon control.</title>
        <authorList>
            <person name="Neafsey D.E."/>
            <person name="Barker B.M."/>
            <person name="Sharpton T.J."/>
            <person name="Stajich J.E."/>
            <person name="Park D.J."/>
            <person name="Whiston E."/>
            <person name="Hung C.-Y."/>
            <person name="McMahan C."/>
            <person name="White J."/>
            <person name="Sykes S."/>
            <person name="Heiman D."/>
            <person name="Young S."/>
            <person name="Zeng Q."/>
            <person name="Abouelleil A."/>
            <person name="Aftuck L."/>
            <person name="Bessette D."/>
            <person name="Brown A."/>
            <person name="FitzGerald M."/>
            <person name="Lui A."/>
            <person name="Macdonald J.P."/>
            <person name="Priest M."/>
            <person name="Orbach M.J."/>
            <person name="Galgiani J.N."/>
            <person name="Kirkland T.N."/>
            <person name="Cole G.T."/>
            <person name="Birren B.W."/>
            <person name="Henn M.R."/>
            <person name="Taylor J.W."/>
            <person name="Rounsley S.D."/>
        </authorList>
    </citation>
    <scope>GENOME REANNOTATION</scope>
    <source>
        <strain evidence="10">RS</strain>
    </source>
</reference>
<dbReference type="InParanoid" id="A0A0E1RW57"/>
<comment type="subunit">
    <text evidence="7">Part of the nuclear pore complex (NPC).</text>
</comment>
<dbReference type="RefSeq" id="XP_001243028.1">
    <property type="nucleotide sequence ID" value="XM_001243027.2"/>
</dbReference>
<evidence type="ECO:0000256" key="5">
    <source>
        <dbReference type="ARBA" id="ARBA00023132"/>
    </source>
</evidence>
<feature type="region of interest" description="Disordered" evidence="8">
    <location>
        <begin position="857"/>
        <end position="877"/>
    </location>
</feature>
<dbReference type="OrthoDB" id="3098at2759"/>
<feature type="compositionally biased region" description="Acidic residues" evidence="8">
    <location>
        <begin position="29"/>
        <end position="39"/>
    </location>
</feature>
<keyword evidence="10" id="KW-1185">Reference proteome</keyword>
<organism evidence="9 10">
    <name type="scientific">Coccidioides immitis (strain RS)</name>
    <name type="common">Valley fever fungus</name>
    <dbReference type="NCBI Taxonomy" id="246410"/>
    <lineage>
        <taxon>Eukaryota</taxon>
        <taxon>Fungi</taxon>
        <taxon>Dikarya</taxon>
        <taxon>Ascomycota</taxon>
        <taxon>Pezizomycotina</taxon>
        <taxon>Eurotiomycetes</taxon>
        <taxon>Eurotiomycetidae</taxon>
        <taxon>Onygenales</taxon>
        <taxon>Onygenaceae</taxon>
        <taxon>Coccidioides</taxon>
    </lineage>
</organism>
<keyword evidence="1 7" id="KW-0813">Transport</keyword>
<keyword evidence="4 7" id="KW-0811">Translocation</keyword>
<dbReference type="Proteomes" id="UP000001261">
    <property type="component" value="Unassembled WGS sequence"/>
</dbReference>
<feature type="region of interest" description="Disordered" evidence="8">
    <location>
        <begin position="1"/>
        <end position="150"/>
    </location>
</feature>
<feature type="compositionally biased region" description="Acidic residues" evidence="8">
    <location>
        <begin position="85"/>
        <end position="95"/>
    </location>
</feature>
<dbReference type="GO" id="GO:0000973">
    <property type="term" value="P:post-transcriptional tethering of RNA polymerase II gene DNA at nuclear periphery"/>
    <property type="evidence" value="ECO:0007669"/>
    <property type="project" value="TreeGrafter"/>
</dbReference>
<keyword evidence="6 7" id="KW-0539">Nucleus</keyword>
<dbReference type="AlphaFoldDB" id="A0A0E1RW57"/>
<feature type="compositionally biased region" description="Acidic residues" evidence="8">
    <location>
        <begin position="47"/>
        <end position="77"/>
    </location>
</feature>
<dbReference type="Gene3D" id="1.20.190.50">
    <property type="match status" value="1"/>
</dbReference>
<dbReference type="GO" id="GO:0017056">
    <property type="term" value="F:structural constituent of nuclear pore"/>
    <property type="evidence" value="ECO:0007669"/>
    <property type="project" value="UniProtKB-UniRule"/>
</dbReference>
<gene>
    <name evidence="9" type="ORF">CIMG_06924</name>
</gene>
<feature type="region of interest" description="Disordered" evidence="8">
    <location>
        <begin position="211"/>
        <end position="239"/>
    </location>
</feature>
<evidence type="ECO:0000256" key="2">
    <source>
        <dbReference type="ARBA" id="ARBA00022816"/>
    </source>
</evidence>
<evidence type="ECO:0000256" key="8">
    <source>
        <dbReference type="SAM" id="MobiDB-lite"/>
    </source>
</evidence>
<evidence type="ECO:0000256" key="1">
    <source>
        <dbReference type="ARBA" id="ARBA00022448"/>
    </source>
</evidence>
<keyword evidence="3" id="KW-0653">Protein transport</keyword>
<dbReference type="OMA" id="RYQGFCK"/>
<dbReference type="GeneID" id="4561243"/>